<dbReference type="Proteomes" id="UP001152622">
    <property type="component" value="Chromosome 8"/>
</dbReference>
<reference evidence="2" key="1">
    <citation type="journal article" date="2023" name="Science">
        <title>Genome structures resolve the early diversification of teleost fishes.</title>
        <authorList>
            <person name="Parey E."/>
            <person name="Louis A."/>
            <person name="Montfort J."/>
            <person name="Bouchez O."/>
            <person name="Roques C."/>
            <person name="Iampietro C."/>
            <person name="Lluch J."/>
            <person name="Castinel A."/>
            <person name="Donnadieu C."/>
            <person name="Desvignes T."/>
            <person name="Floi Bucao C."/>
            <person name="Jouanno E."/>
            <person name="Wen M."/>
            <person name="Mejri S."/>
            <person name="Dirks R."/>
            <person name="Jansen H."/>
            <person name="Henkel C."/>
            <person name="Chen W.J."/>
            <person name="Zahm M."/>
            <person name="Cabau C."/>
            <person name="Klopp C."/>
            <person name="Thompson A.W."/>
            <person name="Robinson-Rechavi M."/>
            <person name="Braasch I."/>
            <person name="Lecointre G."/>
            <person name="Bobe J."/>
            <person name="Postlethwait J.H."/>
            <person name="Berthelot C."/>
            <person name="Roest Crollius H."/>
            <person name="Guiguen Y."/>
        </authorList>
    </citation>
    <scope>NUCLEOTIDE SEQUENCE</scope>
    <source>
        <strain evidence="2">WJC10195</strain>
    </source>
</reference>
<evidence type="ECO:0000256" key="1">
    <source>
        <dbReference type="SAM" id="MobiDB-lite"/>
    </source>
</evidence>
<comment type="caution">
    <text evidence="2">The sequence shown here is derived from an EMBL/GenBank/DDBJ whole genome shotgun (WGS) entry which is preliminary data.</text>
</comment>
<sequence>MPDLEDRSAIAHAQIRTKRTGALGMQRTKRIRNWPPGDGRDPFRGRGRRGRAPTEPRASPTPSRQLRRDVDIASKRP</sequence>
<accession>A0A9Q1F7B1</accession>
<organism evidence="2 3">
    <name type="scientific">Synaphobranchus kaupii</name>
    <name type="common">Kaup's arrowtooth eel</name>
    <dbReference type="NCBI Taxonomy" id="118154"/>
    <lineage>
        <taxon>Eukaryota</taxon>
        <taxon>Metazoa</taxon>
        <taxon>Chordata</taxon>
        <taxon>Craniata</taxon>
        <taxon>Vertebrata</taxon>
        <taxon>Euteleostomi</taxon>
        <taxon>Actinopterygii</taxon>
        <taxon>Neopterygii</taxon>
        <taxon>Teleostei</taxon>
        <taxon>Anguilliformes</taxon>
        <taxon>Synaphobranchidae</taxon>
        <taxon>Synaphobranchus</taxon>
    </lineage>
</organism>
<keyword evidence="3" id="KW-1185">Reference proteome</keyword>
<dbReference type="AlphaFoldDB" id="A0A9Q1F7B1"/>
<proteinExistence type="predicted"/>
<dbReference type="EMBL" id="JAINUF010000008">
    <property type="protein sequence ID" value="KAJ8352296.1"/>
    <property type="molecule type" value="Genomic_DNA"/>
</dbReference>
<gene>
    <name evidence="2" type="ORF">SKAU_G00237720</name>
</gene>
<name>A0A9Q1F7B1_SYNKA</name>
<feature type="region of interest" description="Disordered" evidence="1">
    <location>
        <begin position="1"/>
        <end position="77"/>
    </location>
</feature>
<evidence type="ECO:0000313" key="3">
    <source>
        <dbReference type="Proteomes" id="UP001152622"/>
    </source>
</evidence>
<protein>
    <submittedName>
        <fullName evidence="2">Uncharacterized protein</fullName>
    </submittedName>
</protein>
<evidence type="ECO:0000313" key="2">
    <source>
        <dbReference type="EMBL" id="KAJ8352296.1"/>
    </source>
</evidence>
<feature type="compositionally biased region" description="Basic and acidic residues" evidence="1">
    <location>
        <begin position="66"/>
        <end position="77"/>
    </location>
</feature>